<sequence length="102" mass="12389">MKSRLKENKEKEMLPSYQSYEKGLKKTLEGYIKYCTEFSWRLATQVPPIRIEYKEFTYNSLYHNESQAFVPFSKTATPRSWAYPQKHMEEVFYLWPILLDFD</sequence>
<dbReference type="Proteomes" id="UP001159427">
    <property type="component" value="Unassembled WGS sequence"/>
</dbReference>
<dbReference type="EMBL" id="CALNXI010000654">
    <property type="protein sequence ID" value="CAH3030764.1"/>
    <property type="molecule type" value="Genomic_DNA"/>
</dbReference>
<evidence type="ECO:0000313" key="2">
    <source>
        <dbReference type="Proteomes" id="UP001159427"/>
    </source>
</evidence>
<reference evidence="1 2" key="1">
    <citation type="submission" date="2022-05" db="EMBL/GenBank/DDBJ databases">
        <authorList>
            <consortium name="Genoscope - CEA"/>
            <person name="William W."/>
        </authorList>
    </citation>
    <scope>NUCLEOTIDE SEQUENCE [LARGE SCALE GENOMIC DNA]</scope>
</reference>
<protein>
    <submittedName>
        <fullName evidence="1">Uncharacterized protein</fullName>
    </submittedName>
</protein>
<accession>A0ABN8MLX6</accession>
<keyword evidence="2" id="KW-1185">Reference proteome</keyword>
<comment type="caution">
    <text evidence="1">The sequence shown here is derived from an EMBL/GenBank/DDBJ whole genome shotgun (WGS) entry which is preliminary data.</text>
</comment>
<evidence type="ECO:0000313" key="1">
    <source>
        <dbReference type="EMBL" id="CAH3030764.1"/>
    </source>
</evidence>
<proteinExistence type="predicted"/>
<organism evidence="1 2">
    <name type="scientific">Porites evermanni</name>
    <dbReference type="NCBI Taxonomy" id="104178"/>
    <lineage>
        <taxon>Eukaryota</taxon>
        <taxon>Metazoa</taxon>
        <taxon>Cnidaria</taxon>
        <taxon>Anthozoa</taxon>
        <taxon>Hexacorallia</taxon>
        <taxon>Scleractinia</taxon>
        <taxon>Fungiina</taxon>
        <taxon>Poritidae</taxon>
        <taxon>Porites</taxon>
    </lineage>
</organism>
<gene>
    <name evidence="1" type="ORF">PEVE_00038495</name>
</gene>
<name>A0ABN8MLX6_9CNID</name>
<feature type="non-terminal residue" evidence="1">
    <location>
        <position position="102"/>
    </location>
</feature>